<name>A0A543CLY3_9ACTN</name>
<dbReference type="OrthoDB" id="3468003at2"/>
<reference evidence="3 4" key="1">
    <citation type="submission" date="2019-06" db="EMBL/GenBank/DDBJ databases">
        <title>Sequencing the genomes of 1000 actinobacteria strains.</title>
        <authorList>
            <person name="Klenk H.-P."/>
        </authorList>
    </citation>
    <scope>NUCLEOTIDE SEQUENCE [LARGE SCALE GENOMIC DNA]</scope>
    <source>
        <strain evidence="3 4">DSM 102200</strain>
    </source>
</reference>
<feature type="compositionally biased region" description="Basic and acidic residues" evidence="1">
    <location>
        <begin position="198"/>
        <end position="209"/>
    </location>
</feature>
<dbReference type="EMBL" id="VFOZ01000001">
    <property type="protein sequence ID" value="TQL98121.1"/>
    <property type="molecule type" value="Genomic_DNA"/>
</dbReference>
<keyword evidence="2" id="KW-1133">Transmembrane helix</keyword>
<evidence type="ECO:0000256" key="2">
    <source>
        <dbReference type="SAM" id="Phobius"/>
    </source>
</evidence>
<feature type="transmembrane region" description="Helical" evidence="2">
    <location>
        <begin position="143"/>
        <end position="163"/>
    </location>
</feature>
<dbReference type="AlphaFoldDB" id="A0A543CLY3"/>
<feature type="region of interest" description="Disordered" evidence="1">
    <location>
        <begin position="1"/>
        <end position="138"/>
    </location>
</feature>
<dbReference type="Proteomes" id="UP000316096">
    <property type="component" value="Unassembled WGS sequence"/>
</dbReference>
<evidence type="ECO:0000313" key="4">
    <source>
        <dbReference type="Proteomes" id="UP000316096"/>
    </source>
</evidence>
<comment type="caution">
    <text evidence="3">The sequence shown here is derived from an EMBL/GenBank/DDBJ whole genome shotgun (WGS) entry which is preliminary data.</text>
</comment>
<evidence type="ECO:0000313" key="3">
    <source>
        <dbReference type="EMBL" id="TQL98121.1"/>
    </source>
</evidence>
<feature type="compositionally biased region" description="Low complexity" evidence="1">
    <location>
        <begin position="27"/>
        <end position="51"/>
    </location>
</feature>
<proteinExistence type="predicted"/>
<dbReference type="RefSeq" id="WP_141956763.1">
    <property type="nucleotide sequence ID" value="NZ_VFOZ01000001.1"/>
</dbReference>
<sequence>MSYPGDPQQPGGWGTPRPPQSPYGPVEDQAGGPPAGGPYEDPYGGPPRDSGFGPGPGSGFGPGGPGGPGGSFGSEQPDPYGGGPFDRGPSFGAESPDPYGGGQDPYGGGQDPYGGGQDSYGGGPGGYDPGEDGGGSGSNRKRVIIGAAVAAGVLVVGGAAFALTSGGGDKAKPEAAPTGTPSSTKPTPTPTPSPTETGRGERLRTRATDPRPLTLNEIFKARSFKASGRRYVMTARRAERKCSPPTHGTNFRKALARGGCTQVLRATFSNGKLIGTIGVINLRTQTGATSVQATSRQKDAFILALPGSGTTKKIGQGLSLTTAEVDGHYLIMSWVQYPNGKKIATRDYSAVTAFVRSTTYGSNLRTALNYRSMEGKPS</sequence>
<accession>A0A543CLY3</accession>
<feature type="region of interest" description="Disordered" evidence="1">
    <location>
        <begin position="164"/>
        <end position="211"/>
    </location>
</feature>
<evidence type="ECO:0000256" key="1">
    <source>
        <dbReference type="SAM" id="MobiDB-lite"/>
    </source>
</evidence>
<keyword evidence="2" id="KW-0812">Transmembrane</keyword>
<keyword evidence="4" id="KW-1185">Reference proteome</keyword>
<gene>
    <name evidence="3" type="ORF">FB559_3738</name>
</gene>
<feature type="compositionally biased region" description="Gly residues" evidence="1">
    <location>
        <begin position="99"/>
        <end position="137"/>
    </location>
</feature>
<organism evidence="3 4">
    <name type="scientific">Actinoallomurus bryophytorum</name>
    <dbReference type="NCBI Taxonomy" id="1490222"/>
    <lineage>
        <taxon>Bacteria</taxon>
        <taxon>Bacillati</taxon>
        <taxon>Actinomycetota</taxon>
        <taxon>Actinomycetes</taxon>
        <taxon>Streptosporangiales</taxon>
        <taxon>Thermomonosporaceae</taxon>
        <taxon>Actinoallomurus</taxon>
    </lineage>
</organism>
<feature type="compositionally biased region" description="Low complexity" evidence="1">
    <location>
        <begin position="177"/>
        <end position="186"/>
    </location>
</feature>
<keyword evidence="2" id="KW-0472">Membrane</keyword>
<feature type="compositionally biased region" description="Gly residues" evidence="1">
    <location>
        <begin position="52"/>
        <end position="72"/>
    </location>
</feature>
<protein>
    <submittedName>
        <fullName evidence="3">Uncharacterized protein</fullName>
    </submittedName>
</protein>